<evidence type="ECO:0000256" key="2">
    <source>
        <dbReference type="ARBA" id="ARBA00040688"/>
    </source>
</evidence>
<dbReference type="InterPro" id="IPR000868">
    <property type="entry name" value="Isochorismatase-like_dom"/>
</dbReference>
<gene>
    <name evidence="4" type="ORF">QLX08_005746</name>
</gene>
<dbReference type="Proteomes" id="UP001432146">
    <property type="component" value="Unassembled WGS sequence"/>
</dbReference>
<comment type="similarity">
    <text evidence="1">Belongs to the isochorismatase family.</text>
</comment>
<dbReference type="InterPro" id="IPR036380">
    <property type="entry name" value="Isochorismatase-like_sf"/>
</dbReference>
<accession>A0AAW0ZWJ9</accession>
<dbReference type="FunFam" id="3.40.50.850:FF:000001">
    <property type="entry name" value="Isochorismatase domain-containing protein 1"/>
    <property type="match status" value="1"/>
</dbReference>
<dbReference type="CDD" id="cd01012">
    <property type="entry name" value="YcaC_related"/>
    <property type="match status" value="1"/>
</dbReference>
<organism evidence="4 5">
    <name type="scientific">Tetragonisca angustula</name>
    <dbReference type="NCBI Taxonomy" id="166442"/>
    <lineage>
        <taxon>Eukaryota</taxon>
        <taxon>Metazoa</taxon>
        <taxon>Ecdysozoa</taxon>
        <taxon>Arthropoda</taxon>
        <taxon>Hexapoda</taxon>
        <taxon>Insecta</taxon>
        <taxon>Pterygota</taxon>
        <taxon>Neoptera</taxon>
        <taxon>Endopterygota</taxon>
        <taxon>Hymenoptera</taxon>
        <taxon>Apocrita</taxon>
        <taxon>Aculeata</taxon>
        <taxon>Apoidea</taxon>
        <taxon>Anthophila</taxon>
        <taxon>Apidae</taxon>
        <taxon>Tetragonisca</taxon>
    </lineage>
</organism>
<evidence type="ECO:0000313" key="5">
    <source>
        <dbReference type="Proteomes" id="UP001432146"/>
    </source>
</evidence>
<comment type="caution">
    <text evidence="4">The sequence shown here is derived from an EMBL/GenBank/DDBJ whole genome shotgun (WGS) entry which is preliminary data.</text>
</comment>
<protein>
    <recommendedName>
        <fullName evidence="2">Isochorismatase domain-containing protein 1</fullName>
    </recommendedName>
</protein>
<dbReference type="SUPFAM" id="SSF52499">
    <property type="entry name" value="Isochorismatase-like hydrolases"/>
    <property type="match status" value="1"/>
</dbReference>
<dbReference type="Pfam" id="PF00857">
    <property type="entry name" value="Isochorismatase"/>
    <property type="match status" value="1"/>
</dbReference>
<dbReference type="PANTHER" id="PTHR14119:SF17">
    <property type="entry name" value="ISOCHORISMATASE DOMAIN-CONTAINING PROTEIN 1"/>
    <property type="match status" value="1"/>
</dbReference>
<dbReference type="PANTHER" id="PTHR14119">
    <property type="entry name" value="HYDROLASE"/>
    <property type="match status" value="1"/>
</dbReference>
<dbReference type="EMBL" id="JAWNGG020000099">
    <property type="protein sequence ID" value="KAK9302135.1"/>
    <property type="molecule type" value="Genomic_DNA"/>
</dbReference>
<name>A0AAW0ZWJ9_9HYME</name>
<evidence type="ECO:0000313" key="4">
    <source>
        <dbReference type="EMBL" id="KAK9302135.1"/>
    </source>
</evidence>
<evidence type="ECO:0000256" key="1">
    <source>
        <dbReference type="ARBA" id="ARBA00006336"/>
    </source>
</evidence>
<dbReference type="InterPro" id="IPR050993">
    <property type="entry name" value="Isochorismatase_domain"/>
</dbReference>
<proteinExistence type="inferred from homology"/>
<dbReference type="AlphaFoldDB" id="A0AAW0ZWJ9"/>
<dbReference type="Gene3D" id="3.40.50.850">
    <property type="entry name" value="Isochorismatase-like"/>
    <property type="match status" value="1"/>
</dbReference>
<evidence type="ECO:0000259" key="3">
    <source>
        <dbReference type="Pfam" id="PF00857"/>
    </source>
</evidence>
<sequence>MAINAAKVVLKQGKSVLLICDMQEKFAKAMFEFEKITQNSVKLMNALKLLNVPIIVSEQNPKALGKTIPELDISGVKGPFEKTQFSMCTPEINKELSTICSGERPDSVILIGLEAHVCIENTAIDLRQSGYEVHTVADCCTSRTLEDRLLALERMREIGCHIATSENVIFKLLADAKHKEFKNIQKLVKMPTQYTNLVTLSKI</sequence>
<reference evidence="4 5" key="1">
    <citation type="submission" date="2024-05" db="EMBL/GenBank/DDBJ databases">
        <title>The nuclear and mitochondrial genome assemblies of Tetragonisca angustula (Apidae: Meliponini), a tiny yet remarkable pollinator in the Neotropics.</title>
        <authorList>
            <person name="Ferrari R."/>
            <person name="Ricardo P.C."/>
            <person name="Dias F.C."/>
            <person name="Araujo N.S."/>
            <person name="Soares D.O."/>
            <person name="Zhou Q.-S."/>
            <person name="Zhu C.-D."/>
            <person name="Coutinho L."/>
            <person name="Airas M.C."/>
            <person name="Batista T.M."/>
        </authorList>
    </citation>
    <scope>NUCLEOTIDE SEQUENCE [LARGE SCALE GENOMIC DNA]</scope>
    <source>
        <strain evidence="4">ASF017062</strain>
        <tissue evidence="4">Abdomen</tissue>
    </source>
</reference>
<keyword evidence="5" id="KW-1185">Reference proteome</keyword>
<feature type="domain" description="Isochorismatase-like" evidence="3">
    <location>
        <begin position="15"/>
        <end position="166"/>
    </location>
</feature>